<proteinExistence type="predicted"/>
<evidence type="ECO:0000259" key="1">
    <source>
        <dbReference type="Pfam" id="PF12684"/>
    </source>
</evidence>
<reference evidence="2 3" key="1">
    <citation type="journal article" date="2017" name="Int. J. Syst. Evol. Microbiol.">
        <title>Aquarickettsiella crustaci n. gen. n. sp. (Gammaproteobacteria: Legionellales: Coxiellaceae); a bacterial pathogen of the freshwater crustacean: Gammarus fossarum (Malacostraca: Amphipoda).</title>
        <authorList>
            <person name="Bojko J."/>
            <person name="Dunn A.M."/>
            <person name="Stebbing P.D."/>
            <person name="Van Aerle R."/>
            <person name="Bacela-Spychalska K."/>
            <person name="Bean T.P."/>
            <person name="Stentiford G.D."/>
        </authorList>
    </citation>
    <scope>NUCLEOTIDE SEQUENCE [LARGE SCALE GENOMIC DNA]</scope>
    <source>
        <strain evidence="2">RA15029</strain>
    </source>
</reference>
<evidence type="ECO:0000313" key="2">
    <source>
        <dbReference type="EMBL" id="RDH39849.1"/>
    </source>
</evidence>
<gene>
    <name evidence="2" type="ORF">CFE62_006815</name>
</gene>
<name>A0A370CF63_9COXI</name>
<dbReference type="InterPro" id="IPR011604">
    <property type="entry name" value="PDDEXK-like_dom_sf"/>
</dbReference>
<dbReference type="Pfam" id="PF12684">
    <property type="entry name" value="DUF3799"/>
    <property type="match status" value="1"/>
</dbReference>
<dbReference type="InterPro" id="IPR024432">
    <property type="entry name" value="Put_RecE_PDDEXK-like_dom"/>
</dbReference>
<reference evidence="2 3" key="2">
    <citation type="journal article" date="2018" name="J. Invertebr. Pathol.">
        <title>'Candidatus Aquirickettsiella gammari' (Gammaproteobacteria: Legionellales: Coxiellaceae): A bacterial pathogen of the freshwater crustacean Gammarus fossarum (Malacostraca: Amphipoda).</title>
        <authorList>
            <person name="Bojko J."/>
            <person name="Dunn A.M."/>
            <person name="Stebbing P.D."/>
            <person name="van Aerle R."/>
            <person name="Bacela-Spychalska K."/>
            <person name="Bean T.P."/>
            <person name="Urrutia A."/>
            <person name="Stentiford G.D."/>
        </authorList>
    </citation>
    <scope>NUCLEOTIDE SEQUENCE [LARGE SCALE GENOMIC DNA]</scope>
    <source>
        <strain evidence="2">RA15029</strain>
    </source>
</reference>
<organism evidence="2 3">
    <name type="scientific">Candidatus Aquirickettsiella gammari</name>
    <dbReference type="NCBI Taxonomy" id="2016198"/>
    <lineage>
        <taxon>Bacteria</taxon>
        <taxon>Pseudomonadati</taxon>
        <taxon>Pseudomonadota</taxon>
        <taxon>Gammaproteobacteria</taxon>
        <taxon>Legionellales</taxon>
        <taxon>Coxiellaceae</taxon>
        <taxon>Candidatus Aquirickettsiella</taxon>
    </lineage>
</organism>
<keyword evidence="3" id="KW-1185">Reference proteome</keyword>
<evidence type="ECO:0000313" key="3">
    <source>
        <dbReference type="Proteomes" id="UP000226429"/>
    </source>
</evidence>
<protein>
    <recommendedName>
        <fullName evidence="1">Putative exodeoxyribonuclease 8 PDDEXK-like domain-containing protein</fullName>
    </recommendedName>
</protein>
<sequence>MLKIIASEKVIRPGIYNLSAEDYHQGPGISRSALMAFKRSPYHYWYKYLNPDYITEQETACQALGNALHTYVLEPDEFEKRYFVMPKFNKVTKDGIERWQKIKSELGKKETLSVHQYQTLQHMVASLKKNKLATQLIEKAKIEQSLYWTDPDTDILCKCRPDILRSNLVADLKTTKDGSEWAFSKTIHEYGYHIQAAMIQEALKILKNIIIKEFIFLIIEKSAPYATSIYPLDQASLEQGRCEFKKLLADYKQCLETNEWSSYEIQEISLPRYAFFLNRRIIMNQALISDQGKLVRAELDMQITTAKAYPRNPDNFIQFATQLATQNEETAQSCFYCLTRKSKDGKVTEIKGASIRLAEIAAASWGNLHAASRIVENDGKAITAEGVAWDLERNVRISSQVKRSIVTASGATYGSDMQTLTGNAASSIALRNAIFKVIPKALIDRVYEKAVKYAVGDQKTLSNRRNIVFNRFKQLGIEPSKIFRFFNKATIEEFTLADLENLMGIGTSIKDGYLEIDKAFVLDEETTPLNVEERVKNLLNN</sequence>
<feature type="domain" description="Putative exodeoxyribonuclease 8 PDDEXK-like" evidence="1">
    <location>
        <begin position="30"/>
        <end position="263"/>
    </location>
</feature>
<dbReference type="EMBL" id="NMOS02000032">
    <property type="protein sequence ID" value="RDH39849.1"/>
    <property type="molecule type" value="Genomic_DNA"/>
</dbReference>
<accession>A0A370CF63</accession>
<dbReference type="AlphaFoldDB" id="A0A370CF63"/>
<dbReference type="Proteomes" id="UP000226429">
    <property type="component" value="Unassembled WGS sequence"/>
</dbReference>
<dbReference type="Gene3D" id="3.90.320.10">
    <property type="match status" value="1"/>
</dbReference>
<comment type="caution">
    <text evidence="2">The sequence shown here is derived from an EMBL/GenBank/DDBJ whole genome shotgun (WGS) entry which is preliminary data.</text>
</comment>